<evidence type="ECO:0000313" key="7">
    <source>
        <dbReference type="EMBL" id="MFD2139946.1"/>
    </source>
</evidence>
<keyword evidence="2" id="KW-0645">Protease</keyword>
<feature type="domain" description="Peptidase S49" evidence="6">
    <location>
        <begin position="110"/>
        <end position="260"/>
    </location>
</feature>
<evidence type="ECO:0000256" key="5">
    <source>
        <dbReference type="SAM" id="Phobius"/>
    </source>
</evidence>
<organism evidence="7 8">
    <name type="scientific">Ancylobacter oerskovii</name>
    <dbReference type="NCBI Taxonomy" id="459519"/>
    <lineage>
        <taxon>Bacteria</taxon>
        <taxon>Pseudomonadati</taxon>
        <taxon>Pseudomonadota</taxon>
        <taxon>Alphaproteobacteria</taxon>
        <taxon>Hyphomicrobiales</taxon>
        <taxon>Xanthobacteraceae</taxon>
        <taxon>Ancylobacter</taxon>
    </lineage>
</organism>
<feature type="transmembrane region" description="Helical" evidence="5">
    <location>
        <begin position="21"/>
        <end position="43"/>
    </location>
</feature>
<dbReference type="InterPro" id="IPR029045">
    <property type="entry name" value="ClpP/crotonase-like_dom_sf"/>
</dbReference>
<keyword evidence="5" id="KW-0812">Transmembrane</keyword>
<evidence type="ECO:0000256" key="4">
    <source>
        <dbReference type="ARBA" id="ARBA00022825"/>
    </source>
</evidence>
<protein>
    <submittedName>
        <fullName evidence="7">Signal peptide peptidase SppA</fullName>
    </submittedName>
</protein>
<dbReference type="EMBL" id="JBHUHD010000001">
    <property type="protein sequence ID" value="MFD2139946.1"/>
    <property type="molecule type" value="Genomic_DNA"/>
</dbReference>
<evidence type="ECO:0000256" key="2">
    <source>
        <dbReference type="ARBA" id="ARBA00022670"/>
    </source>
</evidence>
<keyword evidence="5" id="KW-0472">Membrane</keyword>
<sequence>MLGTAMDVDSLLERRRLRRKLTFWRVTVLVVLAGALALAAIWWSDGGLTPRSAPHVARVTIGGIIRNDRDRLEMFDDIATSGARAVIIAIDSPGGTVVGSQQLYDGLRRLAEKLPVVAVVDGMAASGAYIAAMGADHIVAPRNAMVGSIGVIFQYPNFTELMKTVGVAYETVKSSSLKAVPNGFEPTSPEARAAVMSLVTDSYDWFRGLVSERRTIAGEKLDLVADGRVFTAHQGLPLGLVDELGDERTARAYLARERDVPENLPVRAWRTGRSGEEFGWLKAAGTRLMSLFGLEEAASLLLGPAFEAAAQSRLDGLLALWHPRD</sequence>
<comment type="similarity">
    <text evidence="1">Belongs to the peptidase S49 family.</text>
</comment>
<dbReference type="InterPro" id="IPR002142">
    <property type="entry name" value="Peptidase_S49"/>
</dbReference>
<gene>
    <name evidence="7" type="primary">sppA</name>
    <name evidence="7" type="ORF">ACFSNC_06025</name>
</gene>
<evidence type="ECO:0000256" key="3">
    <source>
        <dbReference type="ARBA" id="ARBA00022801"/>
    </source>
</evidence>
<dbReference type="Gene3D" id="6.20.330.10">
    <property type="match status" value="1"/>
</dbReference>
<accession>A0ABW4YUF8</accession>
<dbReference type="InterPro" id="IPR047272">
    <property type="entry name" value="S49_SppA_C"/>
</dbReference>
<proteinExistence type="inferred from homology"/>
<evidence type="ECO:0000259" key="6">
    <source>
        <dbReference type="Pfam" id="PF01343"/>
    </source>
</evidence>
<dbReference type="RefSeq" id="WP_213353365.1">
    <property type="nucleotide sequence ID" value="NZ_JAHBGB010000033.1"/>
</dbReference>
<dbReference type="NCBIfam" id="TIGR00706">
    <property type="entry name" value="SppA_dom"/>
    <property type="match status" value="1"/>
</dbReference>
<keyword evidence="8" id="KW-1185">Reference proteome</keyword>
<evidence type="ECO:0000256" key="1">
    <source>
        <dbReference type="ARBA" id="ARBA00008683"/>
    </source>
</evidence>
<dbReference type="Proteomes" id="UP001597299">
    <property type="component" value="Unassembled WGS sequence"/>
</dbReference>
<reference evidence="8" key="1">
    <citation type="journal article" date="2019" name="Int. J. Syst. Evol. Microbiol.">
        <title>The Global Catalogue of Microorganisms (GCM) 10K type strain sequencing project: providing services to taxonomists for standard genome sequencing and annotation.</title>
        <authorList>
            <consortium name="The Broad Institute Genomics Platform"/>
            <consortium name="The Broad Institute Genome Sequencing Center for Infectious Disease"/>
            <person name="Wu L."/>
            <person name="Ma J."/>
        </authorList>
    </citation>
    <scope>NUCLEOTIDE SEQUENCE [LARGE SCALE GENOMIC DNA]</scope>
    <source>
        <strain evidence="8">CCM 7435</strain>
    </source>
</reference>
<dbReference type="PANTHER" id="PTHR42987:SF6">
    <property type="entry name" value="PROTEINASE IV"/>
    <property type="match status" value="1"/>
</dbReference>
<comment type="caution">
    <text evidence="7">The sequence shown here is derived from an EMBL/GenBank/DDBJ whole genome shotgun (WGS) entry which is preliminary data.</text>
</comment>
<dbReference type="SUPFAM" id="SSF52096">
    <property type="entry name" value="ClpP/crotonase"/>
    <property type="match status" value="1"/>
</dbReference>
<keyword evidence="4" id="KW-0720">Serine protease</keyword>
<keyword evidence="5" id="KW-1133">Transmembrane helix</keyword>
<evidence type="ECO:0000313" key="8">
    <source>
        <dbReference type="Proteomes" id="UP001597299"/>
    </source>
</evidence>
<dbReference type="CDD" id="cd07023">
    <property type="entry name" value="S49_Sppa_N_C"/>
    <property type="match status" value="1"/>
</dbReference>
<dbReference type="Gene3D" id="3.90.226.10">
    <property type="entry name" value="2-enoyl-CoA Hydratase, Chain A, domain 1"/>
    <property type="match status" value="1"/>
</dbReference>
<dbReference type="InterPro" id="IPR004635">
    <property type="entry name" value="Pept_S49_SppA"/>
</dbReference>
<dbReference type="PANTHER" id="PTHR42987">
    <property type="entry name" value="PEPTIDASE S49"/>
    <property type="match status" value="1"/>
</dbReference>
<name>A0ABW4YUF8_9HYPH</name>
<keyword evidence="3" id="KW-0378">Hydrolase</keyword>
<dbReference type="Pfam" id="PF01343">
    <property type="entry name" value="Peptidase_S49"/>
    <property type="match status" value="1"/>
</dbReference>